<evidence type="ECO:0000313" key="4">
    <source>
        <dbReference type="Proteomes" id="UP001291623"/>
    </source>
</evidence>
<protein>
    <recommendedName>
        <fullName evidence="2">Ribonuclease H1 N-terminal domain-containing protein</fullName>
    </recommendedName>
</protein>
<accession>A0AAE1SIW6</accession>
<feature type="coiled-coil region" evidence="1">
    <location>
        <begin position="127"/>
        <end position="154"/>
    </location>
</feature>
<name>A0AAE1SIW6_9SOLA</name>
<sequence length="318" mass="35348">MSIDVNKSIIDIGTSHRDSITAEDGTTRLSLLYPNSDLTKGIFQTWVEVVDSIKDFKTPLFKSFNVFTEALDYARGILGPNYYITPALRHNPNQTPQYNIQKDTDKIIFCDHCTTMTDKVKRLNHTKEVLQIQNTHLLEKVTELELKLRQMQSSPSPSKMDETGVHSLLNAKKSIVPDVGTTSPVQTVAGKDKSNPLMVVTLPKSEAEEGSSSKTRPSFDTHKILFSITVNSVKTYNLHTICYSRPISINKITACAFWTSHLAGQGKPHRVYKPLVAILPPEQLGKTTPRILTLDGYPSSGIARQTTLGSKITIIPPE</sequence>
<evidence type="ECO:0000259" key="2">
    <source>
        <dbReference type="Pfam" id="PF01693"/>
    </source>
</evidence>
<evidence type="ECO:0000256" key="1">
    <source>
        <dbReference type="SAM" id="Coils"/>
    </source>
</evidence>
<keyword evidence="1" id="KW-0175">Coiled coil</keyword>
<reference evidence="3" key="1">
    <citation type="submission" date="2023-12" db="EMBL/GenBank/DDBJ databases">
        <title>Genome assembly of Anisodus tanguticus.</title>
        <authorList>
            <person name="Wang Y.-J."/>
        </authorList>
    </citation>
    <scope>NUCLEOTIDE SEQUENCE</scope>
    <source>
        <strain evidence="3">KB-2021</strain>
        <tissue evidence="3">Leaf</tissue>
    </source>
</reference>
<dbReference type="Proteomes" id="UP001291623">
    <property type="component" value="Unassembled WGS sequence"/>
</dbReference>
<proteinExistence type="predicted"/>
<dbReference type="AlphaFoldDB" id="A0AAE1SIW6"/>
<dbReference type="EMBL" id="JAVYJV010000005">
    <property type="protein sequence ID" value="KAK4370203.1"/>
    <property type="molecule type" value="Genomic_DNA"/>
</dbReference>
<evidence type="ECO:0000313" key="3">
    <source>
        <dbReference type="EMBL" id="KAK4370203.1"/>
    </source>
</evidence>
<comment type="caution">
    <text evidence="3">The sequence shown here is derived from an EMBL/GenBank/DDBJ whole genome shotgun (WGS) entry which is preliminary data.</text>
</comment>
<feature type="domain" description="Ribonuclease H1 N-terminal" evidence="2">
    <location>
        <begin position="40"/>
        <end position="73"/>
    </location>
</feature>
<keyword evidence="4" id="KW-1185">Reference proteome</keyword>
<dbReference type="InterPro" id="IPR011320">
    <property type="entry name" value="RNase_H1_N"/>
</dbReference>
<dbReference type="Pfam" id="PF01693">
    <property type="entry name" value="Cauli_VI"/>
    <property type="match status" value="1"/>
</dbReference>
<gene>
    <name evidence="3" type="ORF">RND71_009678</name>
</gene>
<organism evidence="3 4">
    <name type="scientific">Anisodus tanguticus</name>
    <dbReference type="NCBI Taxonomy" id="243964"/>
    <lineage>
        <taxon>Eukaryota</taxon>
        <taxon>Viridiplantae</taxon>
        <taxon>Streptophyta</taxon>
        <taxon>Embryophyta</taxon>
        <taxon>Tracheophyta</taxon>
        <taxon>Spermatophyta</taxon>
        <taxon>Magnoliopsida</taxon>
        <taxon>eudicotyledons</taxon>
        <taxon>Gunneridae</taxon>
        <taxon>Pentapetalae</taxon>
        <taxon>asterids</taxon>
        <taxon>lamiids</taxon>
        <taxon>Solanales</taxon>
        <taxon>Solanaceae</taxon>
        <taxon>Solanoideae</taxon>
        <taxon>Hyoscyameae</taxon>
        <taxon>Anisodus</taxon>
    </lineage>
</organism>